<accession>A0ABU5DZC3</accession>
<dbReference type="InterPro" id="IPR039422">
    <property type="entry name" value="MarR/SlyA-like"/>
</dbReference>
<protein>
    <submittedName>
        <fullName evidence="2">MarR family winged helix-turn-helix transcriptional regulator</fullName>
    </submittedName>
</protein>
<keyword evidence="3" id="KW-1185">Reference proteome</keyword>
<dbReference type="PANTHER" id="PTHR33164:SF95">
    <property type="entry name" value="TRANSCRIPTIONAL REGULATOR"/>
    <property type="match status" value="1"/>
</dbReference>
<dbReference type="SMART" id="SM00347">
    <property type="entry name" value="HTH_MARR"/>
    <property type="match status" value="1"/>
</dbReference>
<evidence type="ECO:0000259" key="1">
    <source>
        <dbReference type="PROSITE" id="PS50995"/>
    </source>
</evidence>
<dbReference type="Proteomes" id="UP001271769">
    <property type="component" value="Unassembled WGS sequence"/>
</dbReference>
<dbReference type="Pfam" id="PF01047">
    <property type="entry name" value="MarR"/>
    <property type="match status" value="1"/>
</dbReference>
<dbReference type="Gene3D" id="1.10.10.10">
    <property type="entry name" value="Winged helix-like DNA-binding domain superfamily/Winged helix DNA-binding domain"/>
    <property type="match status" value="1"/>
</dbReference>
<dbReference type="SUPFAM" id="SSF46785">
    <property type="entry name" value="Winged helix' DNA-binding domain"/>
    <property type="match status" value="1"/>
</dbReference>
<dbReference type="InterPro" id="IPR036388">
    <property type="entry name" value="WH-like_DNA-bd_sf"/>
</dbReference>
<dbReference type="EMBL" id="JAXCLX010000002">
    <property type="protein sequence ID" value="MDY0872593.1"/>
    <property type="molecule type" value="Genomic_DNA"/>
</dbReference>
<evidence type="ECO:0000313" key="2">
    <source>
        <dbReference type="EMBL" id="MDY0872593.1"/>
    </source>
</evidence>
<dbReference type="InterPro" id="IPR000835">
    <property type="entry name" value="HTH_MarR-typ"/>
</dbReference>
<gene>
    <name evidence="2" type="ORF">SMD31_11685</name>
</gene>
<comment type="caution">
    <text evidence="2">The sequence shown here is derived from an EMBL/GenBank/DDBJ whole genome shotgun (WGS) entry which is preliminary data.</text>
</comment>
<reference evidence="2 3" key="1">
    <citation type="journal article" date="2013" name="Antonie Van Leeuwenhoek">
        <title>Dongia rigui sp. nov., isolated from freshwater of a large wetland in Korea.</title>
        <authorList>
            <person name="Baik K.S."/>
            <person name="Hwang Y.M."/>
            <person name="Choi J.S."/>
            <person name="Kwon J."/>
            <person name="Seong C.N."/>
        </authorList>
    </citation>
    <scope>NUCLEOTIDE SEQUENCE [LARGE SCALE GENOMIC DNA]</scope>
    <source>
        <strain evidence="2 3">04SU4-P</strain>
    </source>
</reference>
<dbReference type="PANTHER" id="PTHR33164">
    <property type="entry name" value="TRANSCRIPTIONAL REGULATOR, MARR FAMILY"/>
    <property type="match status" value="1"/>
</dbReference>
<name>A0ABU5DZC3_9PROT</name>
<dbReference type="RefSeq" id="WP_320501068.1">
    <property type="nucleotide sequence ID" value="NZ_JAXCLX010000002.1"/>
</dbReference>
<evidence type="ECO:0000313" key="3">
    <source>
        <dbReference type="Proteomes" id="UP001271769"/>
    </source>
</evidence>
<proteinExistence type="predicted"/>
<organism evidence="2 3">
    <name type="scientific">Dongia rigui</name>
    <dbReference type="NCBI Taxonomy" id="940149"/>
    <lineage>
        <taxon>Bacteria</taxon>
        <taxon>Pseudomonadati</taxon>
        <taxon>Pseudomonadota</taxon>
        <taxon>Alphaproteobacteria</taxon>
        <taxon>Rhodospirillales</taxon>
        <taxon>Dongiaceae</taxon>
        <taxon>Dongia</taxon>
    </lineage>
</organism>
<dbReference type="InterPro" id="IPR036390">
    <property type="entry name" value="WH_DNA-bd_sf"/>
</dbReference>
<sequence length="149" mass="15845">MANQPRTRPAAPVDGYSLDDQIGFILRKVSQRHTAIFAATFGSDLTAPQWATLAKLYENGPTSQNLLGRLVALDAATIKGVVDRLAARGLTITSPDPVDARRVLVTLTDAGRKEAERGFPIAAAITEETLAPLDAGQRAQLIALLKALS</sequence>
<feature type="domain" description="HTH marR-type" evidence="1">
    <location>
        <begin position="19"/>
        <end position="149"/>
    </location>
</feature>
<dbReference type="PROSITE" id="PS50995">
    <property type="entry name" value="HTH_MARR_2"/>
    <property type="match status" value="1"/>
</dbReference>